<sequence>MKDYEQHIFLDKEGYVKEGFMIETSSYRKITKRVANEKDEGYIPNPKSFGLKKANLTITTKAGTFKIDSIIVIEKDFSNVAVTGKLNAMYFLSPQAKFGMVQSRVVSDTDLRLDRLATLISGNQIVGYIAGEFGRLNFKEGADLVESN</sequence>
<reference evidence="1 2" key="1">
    <citation type="submission" date="2018-02" db="EMBL/GenBank/DDBJ databases">
        <title>Novel Leptospira species isolated from soil and water in Japan.</title>
        <authorList>
            <person name="Nakao R."/>
            <person name="Masuzawa T."/>
        </authorList>
    </citation>
    <scope>NUCLEOTIDE SEQUENCE [LARGE SCALE GENOMIC DNA]</scope>
    <source>
        <strain evidence="1 2">E8</strain>
    </source>
</reference>
<evidence type="ECO:0000313" key="1">
    <source>
        <dbReference type="EMBL" id="GBF37157.1"/>
    </source>
</evidence>
<evidence type="ECO:0000313" key="2">
    <source>
        <dbReference type="Proteomes" id="UP000245076"/>
    </source>
</evidence>
<organism evidence="1 2">
    <name type="scientific">Leptospira johnsonii</name>
    <dbReference type="NCBI Taxonomy" id="1917820"/>
    <lineage>
        <taxon>Bacteria</taxon>
        <taxon>Pseudomonadati</taxon>
        <taxon>Spirochaetota</taxon>
        <taxon>Spirochaetia</taxon>
        <taxon>Leptospirales</taxon>
        <taxon>Leptospiraceae</taxon>
        <taxon>Leptospira</taxon>
    </lineage>
</organism>
<name>A0A2P2CXN0_9LEPT</name>
<gene>
    <name evidence="1" type="ORF">LPTSP1_01350</name>
</gene>
<protein>
    <submittedName>
        <fullName evidence="1">Uncharacterized protein</fullName>
    </submittedName>
</protein>
<dbReference type="EMBL" id="BFAY01000002">
    <property type="protein sequence ID" value="GBF37157.1"/>
    <property type="molecule type" value="Genomic_DNA"/>
</dbReference>
<accession>A0A2P2CXN0</accession>
<dbReference type="Proteomes" id="UP000245076">
    <property type="component" value="Unassembled WGS sequence"/>
</dbReference>
<comment type="caution">
    <text evidence="1">The sequence shown here is derived from an EMBL/GenBank/DDBJ whole genome shotgun (WGS) entry which is preliminary data.</text>
</comment>
<proteinExistence type="predicted"/>
<keyword evidence="2" id="KW-1185">Reference proteome</keyword>
<dbReference type="AlphaFoldDB" id="A0A2P2CXN0"/>